<accession>A0A1A9RVM4</accession>
<dbReference type="InterPro" id="IPR029069">
    <property type="entry name" value="HotDog_dom_sf"/>
</dbReference>
<evidence type="ECO:0000313" key="2">
    <source>
        <dbReference type="EMBL" id="OAM26675.1"/>
    </source>
</evidence>
<protein>
    <submittedName>
        <fullName evidence="2">Thioesterase</fullName>
    </submittedName>
</protein>
<dbReference type="EMBL" id="LXSL01000028">
    <property type="protein sequence ID" value="OAM26675.1"/>
    <property type="molecule type" value="Genomic_DNA"/>
</dbReference>
<dbReference type="Proteomes" id="UP000077885">
    <property type="component" value="Unassembled WGS sequence"/>
</dbReference>
<evidence type="ECO:0000313" key="3">
    <source>
        <dbReference type="Proteomes" id="UP000077885"/>
    </source>
</evidence>
<reference evidence="3" key="1">
    <citation type="submission" date="2016-05" db="EMBL/GenBank/DDBJ databases">
        <title>Draft genome of Corynebacterium afermentans subsp. afermentans LCDC 88199T.</title>
        <authorList>
            <person name="Bernier A.-M."/>
            <person name="Bernard K."/>
        </authorList>
    </citation>
    <scope>NUCLEOTIDE SEQUENCE [LARGE SCALE GENOMIC DNA]</scope>
    <source>
        <strain evidence="3">NML02-A-017</strain>
    </source>
</reference>
<dbReference type="GO" id="GO:0016790">
    <property type="term" value="F:thiolester hydrolase activity"/>
    <property type="evidence" value="ECO:0007669"/>
    <property type="project" value="UniProtKB-ARBA"/>
</dbReference>
<dbReference type="RefSeq" id="WP_067593640.1">
    <property type="nucleotide sequence ID" value="NZ_LXSL01000028.1"/>
</dbReference>
<organism evidence="2 3">
    <name type="scientific">Eikenella longinqua</name>
    <dbReference type="NCBI Taxonomy" id="1795827"/>
    <lineage>
        <taxon>Bacteria</taxon>
        <taxon>Pseudomonadati</taxon>
        <taxon>Pseudomonadota</taxon>
        <taxon>Betaproteobacteria</taxon>
        <taxon>Neisseriales</taxon>
        <taxon>Neisseriaceae</taxon>
        <taxon>Eikenella</taxon>
    </lineage>
</organism>
<sequence>MSTPFTPIPEFTARAADLIPYTEFIGLQCGESNGSPLFALPYKRENIGNVFLPALHGGMLGGFIESCAVLFLYHQAGLNELPKMIDFSLDYLRSGKPETTYARCSLTRQGSRIANVAVEAWQSDPAKPIVVARCHFQMPASEARPPR</sequence>
<dbReference type="CDD" id="cd03443">
    <property type="entry name" value="PaaI_thioesterase"/>
    <property type="match status" value="1"/>
</dbReference>
<keyword evidence="3" id="KW-1185">Reference proteome</keyword>
<dbReference type="STRING" id="1795827.A7P95_07875"/>
<dbReference type="OrthoDB" id="9813158at2"/>
<dbReference type="Pfam" id="PF03061">
    <property type="entry name" value="4HBT"/>
    <property type="match status" value="1"/>
</dbReference>
<comment type="caution">
    <text evidence="2">The sequence shown here is derived from an EMBL/GenBank/DDBJ whole genome shotgun (WGS) entry which is preliminary data.</text>
</comment>
<feature type="domain" description="Thioesterase" evidence="1">
    <location>
        <begin position="55"/>
        <end position="127"/>
    </location>
</feature>
<dbReference type="InterPro" id="IPR006683">
    <property type="entry name" value="Thioestr_dom"/>
</dbReference>
<dbReference type="SUPFAM" id="SSF54637">
    <property type="entry name" value="Thioesterase/thiol ester dehydrase-isomerase"/>
    <property type="match status" value="1"/>
</dbReference>
<dbReference type="Gene3D" id="3.10.129.10">
    <property type="entry name" value="Hotdog Thioesterase"/>
    <property type="match status" value="1"/>
</dbReference>
<name>A0A1A9RVM4_9NEIS</name>
<proteinExistence type="predicted"/>
<gene>
    <name evidence="2" type="ORF">A7P95_07875</name>
</gene>
<dbReference type="AlphaFoldDB" id="A0A1A9RVM4"/>
<evidence type="ECO:0000259" key="1">
    <source>
        <dbReference type="Pfam" id="PF03061"/>
    </source>
</evidence>